<dbReference type="SUPFAM" id="SSF52540">
    <property type="entry name" value="P-loop containing nucleoside triphosphate hydrolases"/>
    <property type="match status" value="1"/>
</dbReference>
<evidence type="ECO:0000256" key="3">
    <source>
        <dbReference type="SAM" id="Coils"/>
    </source>
</evidence>
<feature type="coiled-coil region" evidence="3">
    <location>
        <begin position="360"/>
        <end position="387"/>
    </location>
</feature>
<keyword evidence="5" id="KW-0378">Hydrolase</keyword>
<dbReference type="InterPro" id="IPR027417">
    <property type="entry name" value="P-loop_NTPase"/>
</dbReference>
<keyword evidence="1" id="KW-0547">Nucleotide-binding</keyword>
<keyword evidence="6" id="KW-1185">Reference proteome</keyword>
<dbReference type="SMART" id="SM00053">
    <property type="entry name" value="DYNc"/>
    <property type="match status" value="1"/>
</dbReference>
<dbReference type="Pfam" id="PF01031">
    <property type="entry name" value="Dynamin_M"/>
    <property type="match status" value="1"/>
</dbReference>
<keyword evidence="3" id="KW-0175">Coiled coil</keyword>
<comment type="caution">
    <text evidence="5">The sequence shown here is derived from an EMBL/GenBank/DDBJ whole genome shotgun (WGS) entry which is preliminary data.</text>
</comment>
<dbReference type="InterPro" id="IPR000375">
    <property type="entry name" value="Dynamin_stalk"/>
</dbReference>
<gene>
    <name evidence="5" type="ORF">PG991_010847</name>
</gene>
<evidence type="ECO:0000256" key="1">
    <source>
        <dbReference type="ARBA" id="ARBA00022741"/>
    </source>
</evidence>
<dbReference type="PROSITE" id="PS51388">
    <property type="entry name" value="GED"/>
    <property type="match status" value="1"/>
</dbReference>
<keyword evidence="2" id="KW-0342">GTP-binding</keyword>
<dbReference type="CDD" id="cd08771">
    <property type="entry name" value="DLP_1"/>
    <property type="match status" value="1"/>
</dbReference>
<evidence type="ECO:0000256" key="2">
    <source>
        <dbReference type="ARBA" id="ARBA00023134"/>
    </source>
</evidence>
<sequence length="715" mass="79720">TSDTTVGSTASLTSDDSRKIFDLVDSLSSYGINNYLDLPQIIVCGDQSSGKSSVLEAISRVPFAASDGLCTRFATEIVLRRQEEAGFRASVIRSNGTDFDVTVEESSSSLTNNMASIMDTVQREHMGLSDSNAFSNDVLRIEISGPDQPHLTLVDLPGLFQAATADQSAEDAQMVKEMVVSYMKKPRSIILAVVSAANEFPLQQVTQRAREIDPTGTRTLGKFIPSDIHIGTLTTTPHLLRLPNVLDDAGAATNADYAAAYIGLITKPDKLDENSNTEKFYLNLCKNKEVHLALGWHVLRNRRLNEQHADSATRDRKEAGFFTEVPWNALPASQLGVEALKSRLSRVLYDHILGHIPTVMKEIQSSLAECKTKLEQLGQSRENLQEQRSYLIDVSQRFTNILRDSLKGDYSDNFFKDTGVSNCLEDRPLRAVIRTKLPDFSKDMHDRGCAQKIVADGVDINDDEDSSGTKRMSRSAYVDQVMEMIKARRGCELPGTFNPMTVGDLFKSQIAPWHQLTGYTAWTITDDARVVVNDVLAMLSQLLLPLQRYHPMTQNHYLTENMQKARAQRREASIRQTVVEFLGTDDIYPHFGHPSFKVERLIESLVRVDQSTEQDMDKYAATLAVDTVEAYYKLALKKFVDDFEVNAVEVCLMQKLPDIFSPTVIASLSDKTIKDIAEESQDRIQERHKLQEQIAALSKGEELMLQFGTTANAGA</sequence>
<dbReference type="Gene3D" id="3.40.50.300">
    <property type="entry name" value="P-loop containing nucleotide triphosphate hydrolases"/>
    <property type="match status" value="1"/>
</dbReference>
<feature type="non-terminal residue" evidence="5">
    <location>
        <position position="1"/>
    </location>
</feature>
<dbReference type="InterPro" id="IPR020850">
    <property type="entry name" value="GED_dom"/>
</dbReference>
<reference evidence="5 6" key="1">
    <citation type="submission" date="2023-01" db="EMBL/GenBank/DDBJ databases">
        <title>Analysis of 21 Apiospora genomes using comparative genomics revels a genus with tremendous synthesis potential of carbohydrate active enzymes and secondary metabolites.</title>
        <authorList>
            <person name="Sorensen T."/>
        </authorList>
    </citation>
    <scope>NUCLEOTIDE SEQUENCE [LARGE SCALE GENOMIC DNA]</scope>
    <source>
        <strain evidence="5 6">CBS 20057</strain>
    </source>
</reference>
<dbReference type="InterPro" id="IPR022812">
    <property type="entry name" value="Dynamin"/>
</dbReference>
<name>A0ABR1REK4_9PEZI</name>
<dbReference type="InterPro" id="IPR001401">
    <property type="entry name" value="Dynamin_GTPase"/>
</dbReference>
<dbReference type="InterPro" id="IPR045063">
    <property type="entry name" value="Dynamin_N"/>
</dbReference>
<accession>A0ABR1REK4</accession>
<dbReference type="Pfam" id="PF00350">
    <property type="entry name" value="Dynamin_N"/>
    <property type="match status" value="1"/>
</dbReference>
<organism evidence="5 6">
    <name type="scientific">Apiospora marii</name>
    <dbReference type="NCBI Taxonomy" id="335849"/>
    <lineage>
        <taxon>Eukaryota</taxon>
        <taxon>Fungi</taxon>
        <taxon>Dikarya</taxon>
        <taxon>Ascomycota</taxon>
        <taxon>Pezizomycotina</taxon>
        <taxon>Sordariomycetes</taxon>
        <taxon>Xylariomycetidae</taxon>
        <taxon>Amphisphaeriales</taxon>
        <taxon>Apiosporaceae</taxon>
        <taxon>Apiospora</taxon>
    </lineage>
</organism>
<protein>
    <submittedName>
        <fullName evidence="5">P-loop containing nucleoside triphosphate hydrolase protein</fullName>
    </submittedName>
</protein>
<dbReference type="PANTHER" id="PTHR11566">
    <property type="entry name" value="DYNAMIN"/>
    <property type="match status" value="1"/>
</dbReference>
<dbReference type="EMBL" id="JAQQWI010000016">
    <property type="protein sequence ID" value="KAK8008296.1"/>
    <property type="molecule type" value="Genomic_DNA"/>
</dbReference>
<dbReference type="PRINTS" id="PR00195">
    <property type="entry name" value="DYNAMIN"/>
</dbReference>
<evidence type="ECO:0000259" key="4">
    <source>
        <dbReference type="PROSITE" id="PS51388"/>
    </source>
</evidence>
<dbReference type="GO" id="GO:0016787">
    <property type="term" value="F:hydrolase activity"/>
    <property type="evidence" value="ECO:0007669"/>
    <property type="project" value="UniProtKB-KW"/>
</dbReference>
<proteinExistence type="predicted"/>
<dbReference type="PANTHER" id="PTHR11566:SF149">
    <property type="entry name" value="GTPASE, PUTATIVE (AFU_ORTHOLOGUE AFUA_6G11890)-RELATED"/>
    <property type="match status" value="1"/>
</dbReference>
<feature type="domain" description="GED" evidence="4">
    <location>
        <begin position="621"/>
        <end position="712"/>
    </location>
</feature>
<evidence type="ECO:0000313" key="5">
    <source>
        <dbReference type="EMBL" id="KAK8008296.1"/>
    </source>
</evidence>
<dbReference type="Proteomes" id="UP001396898">
    <property type="component" value="Unassembled WGS sequence"/>
</dbReference>
<evidence type="ECO:0000313" key="6">
    <source>
        <dbReference type="Proteomes" id="UP001396898"/>
    </source>
</evidence>